<gene>
    <name evidence="10" type="ORF">HW932_06950</name>
</gene>
<dbReference type="GO" id="GO:0005886">
    <property type="term" value="C:plasma membrane"/>
    <property type="evidence" value="ECO:0007669"/>
    <property type="project" value="UniProtKB-SubCell"/>
</dbReference>
<feature type="transmembrane region" description="Helical" evidence="8">
    <location>
        <begin position="318"/>
        <end position="336"/>
    </location>
</feature>
<dbReference type="Proteomes" id="UP000592294">
    <property type="component" value="Unassembled WGS sequence"/>
</dbReference>
<dbReference type="Pfam" id="PF03600">
    <property type="entry name" value="CitMHS"/>
    <property type="match status" value="1"/>
</dbReference>
<feature type="transmembrane region" description="Helical" evidence="8">
    <location>
        <begin position="136"/>
        <end position="155"/>
    </location>
</feature>
<keyword evidence="3" id="KW-0813">Transport</keyword>
<comment type="similarity">
    <text evidence="2">Belongs to the CitM (TC 2.A.11) transporter family.</text>
</comment>
<keyword evidence="11" id="KW-1185">Reference proteome</keyword>
<dbReference type="InterPro" id="IPR004680">
    <property type="entry name" value="Cit_transptr-like_dom"/>
</dbReference>
<evidence type="ECO:0000256" key="5">
    <source>
        <dbReference type="ARBA" id="ARBA00022692"/>
    </source>
</evidence>
<feature type="transmembrane region" description="Helical" evidence="8">
    <location>
        <begin position="98"/>
        <end position="129"/>
    </location>
</feature>
<accession>A0A850R9G4</accession>
<evidence type="ECO:0000256" key="1">
    <source>
        <dbReference type="ARBA" id="ARBA00004651"/>
    </source>
</evidence>
<feature type="transmembrane region" description="Helical" evidence="8">
    <location>
        <begin position="6"/>
        <end position="39"/>
    </location>
</feature>
<proteinExistence type="inferred from homology"/>
<dbReference type="EMBL" id="JABZEO010000004">
    <property type="protein sequence ID" value="NVZ08996.1"/>
    <property type="molecule type" value="Genomic_DNA"/>
</dbReference>
<feature type="transmembrane region" description="Helical" evidence="8">
    <location>
        <begin position="341"/>
        <end position="359"/>
    </location>
</feature>
<keyword evidence="7 8" id="KW-0472">Membrane</keyword>
<feature type="domain" description="Citrate transporter-like" evidence="9">
    <location>
        <begin position="17"/>
        <end position="353"/>
    </location>
</feature>
<evidence type="ECO:0000256" key="6">
    <source>
        <dbReference type="ARBA" id="ARBA00022989"/>
    </source>
</evidence>
<reference evidence="10 11" key="1">
    <citation type="submission" date="2020-06" db="EMBL/GenBank/DDBJ databases">
        <title>Whole-genome sequence of Allochromatium humboldtianum DSM 21881, type strain.</title>
        <authorList>
            <person name="Kyndt J.A."/>
            <person name="Meyer T.E."/>
        </authorList>
    </citation>
    <scope>NUCLEOTIDE SEQUENCE [LARGE SCALE GENOMIC DNA]</scope>
    <source>
        <strain evidence="10 11">DSM 21881</strain>
    </source>
</reference>
<feature type="transmembrane region" description="Helical" evidence="8">
    <location>
        <begin position="221"/>
        <end position="240"/>
    </location>
</feature>
<evidence type="ECO:0000256" key="3">
    <source>
        <dbReference type="ARBA" id="ARBA00022448"/>
    </source>
</evidence>
<evidence type="ECO:0000259" key="9">
    <source>
        <dbReference type="Pfam" id="PF03600"/>
    </source>
</evidence>
<comment type="caution">
    <text evidence="10">The sequence shown here is derived from an EMBL/GenBank/DDBJ whole genome shotgun (WGS) entry which is preliminary data.</text>
</comment>
<organism evidence="10 11">
    <name type="scientific">Allochromatium humboldtianum</name>
    <dbReference type="NCBI Taxonomy" id="504901"/>
    <lineage>
        <taxon>Bacteria</taxon>
        <taxon>Pseudomonadati</taxon>
        <taxon>Pseudomonadota</taxon>
        <taxon>Gammaproteobacteria</taxon>
        <taxon>Chromatiales</taxon>
        <taxon>Chromatiaceae</taxon>
        <taxon>Allochromatium</taxon>
    </lineage>
</organism>
<dbReference type="InterPro" id="IPR051475">
    <property type="entry name" value="Diverse_Ion_Transporter"/>
</dbReference>
<dbReference type="PANTHER" id="PTHR43568:SF1">
    <property type="entry name" value="P PROTEIN"/>
    <property type="match status" value="1"/>
</dbReference>
<keyword evidence="6 8" id="KW-1133">Transmembrane helix</keyword>
<evidence type="ECO:0000256" key="2">
    <source>
        <dbReference type="ARBA" id="ARBA00009843"/>
    </source>
</evidence>
<dbReference type="GO" id="GO:0015105">
    <property type="term" value="F:arsenite transmembrane transporter activity"/>
    <property type="evidence" value="ECO:0007669"/>
    <property type="project" value="InterPro"/>
</dbReference>
<evidence type="ECO:0000313" key="11">
    <source>
        <dbReference type="Proteomes" id="UP000592294"/>
    </source>
</evidence>
<evidence type="ECO:0000256" key="4">
    <source>
        <dbReference type="ARBA" id="ARBA00022475"/>
    </source>
</evidence>
<dbReference type="PANTHER" id="PTHR43568">
    <property type="entry name" value="P PROTEIN"/>
    <property type="match status" value="1"/>
</dbReference>
<dbReference type="PRINTS" id="PR00758">
    <property type="entry name" value="ARSENICPUMP"/>
</dbReference>
<protein>
    <submittedName>
        <fullName evidence="10">Citrate transporter</fullName>
    </submittedName>
</protein>
<feature type="transmembrane region" description="Helical" evidence="8">
    <location>
        <begin position="279"/>
        <end position="298"/>
    </location>
</feature>
<feature type="transmembrane region" description="Helical" evidence="8">
    <location>
        <begin position="246"/>
        <end position="267"/>
    </location>
</feature>
<evidence type="ECO:0000256" key="8">
    <source>
        <dbReference type="SAM" id="Phobius"/>
    </source>
</evidence>
<feature type="transmembrane region" description="Helical" evidence="8">
    <location>
        <begin position="419"/>
        <end position="440"/>
    </location>
</feature>
<sequence length="455" mass="47546">MTDIQIYLTLGVFATVILLIAFDVVDMVVAALLGVCVLIMFDILDRGDLIQIVQTASGPLALLFGGMVVARVISRTGIFEWLEDAVLHATAGSGKRLLLLIVALVALVCAILPNATAVILVAPIIVGVCRALKVDFVGPLIITAIVSNAAGMLTLVGDPATFLVGSAIGLSFIDYLRLVSLGGLLALLVIVPLLPRLLPEVWAARVTLPAKRRPVTIERPAFLALSLSVLVIMVVLFLVGESLPNTIIPPQVAIIAASLALLVVYGARIEPVGEVIRDVDWKTIVFLGAIFTLVQAFVKTELLQGLSIQLYDWFGGDFMPVALLSLAGIGVLSSLLANIPVVAAALVMTTGYLVAAEAVPEIALGPGFTDWPDTTLPLFIAMMFGGTLGGNATLIGASANVVAVGICAAHGKRVNFMQFLRIGLPIAALQLFVGALYVLALDAILGSGALDSIAH</sequence>
<dbReference type="RefSeq" id="WP_176975772.1">
    <property type="nucleotide sequence ID" value="NZ_JABZEO010000004.1"/>
</dbReference>
<comment type="subcellular location">
    <subcellularLocation>
        <location evidence="1">Cell membrane</location>
        <topology evidence="1">Multi-pass membrane protein</topology>
    </subcellularLocation>
</comment>
<keyword evidence="5 8" id="KW-0812">Transmembrane</keyword>
<dbReference type="InterPro" id="IPR000802">
    <property type="entry name" value="Arsenical_pump_ArsB"/>
</dbReference>
<dbReference type="AlphaFoldDB" id="A0A850R9G4"/>
<feature type="transmembrane region" description="Helical" evidence="8">
    <location>
        <begin position="60"/>
        <end position="78"/>
    </location>
</feature>
<evidence type="ECO:0000313" key="10">
    <source>
        <dbReference type="EMBL" id="NVZ08996.1"/>
    </source>
</evidence>
<name>A0A850R9G4_9GAMM</name>
<evidence type="ECO:0000256" key="7">
    <source>
        <dbReference type="ARBA" id="ARBA00023136"/>
    </source>
</evidence>
<feature type="transmembrane region" description="Helical" evidence="8">
    <location>
        <begin position="379"/>
        <end position="407"/>
    </location>
</feature>
<feature type="transmembrane region" description="Helical" evidence="8">
    <location>
        <begin position="175"/>
        <end position="195"/>
    </location>
</feature>
<keyword evidence="4" id="KW-1003">Cell membrane</keyword>